<feature type="transmembrane region" description="Helical" evidence="8">
    <location>
        <begin position="193"/>
        <end position="211"/>
    </location>
</feature>
<evidence type="ECO:0000256" key="6">
    <source>
        <dbReference type="ARBA" id="ARBA00022989"/>
    </source>
</evidence>
<dbReference type="STRING" id="493.BWD07_07945"/>
<dbReference type="Proteomes" id="UP000279284">
    <property type="component" value="Chromosome"/>
</dbReference>
<evidence type="ECO:0000256" key="7">
    <source>
        <dbReference type="ARBA" id="ARBA00023136"/>
    </source>
</evidence>
<proteinExistence type="inferred from homology"/>
<dbReference type="PANTHER" id="PTHR34979:SF1">
    <property type="entry name" value="INNER MEMBRANE PROTEIN YGAZ"/>
    <property type="match status" value="1"/>
</dbReference>
<evidence type="ECO:0000256" key="2">
    <source>
        <dbReference type="ARBA" id="ARBA00010735"/>
    </source>
</evidence>
<evidence type="ECO:0000256" key="4">
    <source>
        <dbReference type="ARBA" id="ARBA00022475"/>
    </source>
</evidence>
<gene>
    <name evidence="9" type="primary">ygaZ</name>
    <name evidence="9" type="ORF">NCTC10296_00467</name>
</gene>
<keyword evidence="4" id="KW-1003">Cell membrane</keyword>
<dbReference type="Pfam" id="PF03591">
    <property type="entry name" value="AzlC"/>
    <property type="match status" value="1"/>
</dbReference>
<comment type="subcellular location">
    <subcellularLocation>
        <location evidence="1">Cell membrane</location>
        <topology evidence="1">Multi-pass membrane protein</topology>
    </subcellularLocation>
</comment>
<dbReference type="PANTHER" id="PTHR34979">
    <property type="entry name" value="INNER MEMBRANE PROTEIN YGAZ"/>
    <property type="match status" value="1"/>
</dbReference>
<name>A0A1X3CW35_9NEIS</name>
<protein>
    <submittedName>
        <fullName evidence="9">AzlC protein</fullName>
    </submittedName>
</protein>
<evidence type="ECO:0000256" key="5">
    <source>
        <dbReference type="ARBA" id="ARBA00022692"/>
    </source>
</evidence>
<dbReference type="InterPro" id="IPR011606">
    <property type="entry name" value="Brnchd-chn_aa_trnsp_permease"/>
</dbReference>
<dbReference type="GO" id="GO:1903785">
    <property type="term" value="P:L-valine transmembrane transport"/>
    <property type="evidence" value="ECO:0007669"/>
    <property type="project" value="TreeGrafter"/>
</dbReference>
<keyword evidence="10" id="KW-1185">Reference proteome</keyword>
<comment type="similarity">
    <text evidence="2">Belongs to the AzlC family.</text>
</comment>
<dbReference type="EMBL" id="LR134313">
    <property type="protein sequence ID" value="VEE99678.1"/>
    <property type="molecule type" value="Genomic_DNA"/>
</dbReference>
<organism evidence="9 10">
    <name type="scientific">Neisseria canis</name>
    <dbReference type="NCBI Taxonomy" id="493"/>
    <lineage>
        <taxon>Bacteria</taxon>
        <taxon>Pseudomonadati</taxon>
        <taxon>Pseudomonadota</taxon>
        <taxon>Betaproteobacteria</taxon>
        <taxon>Neisseriales</taxon>
        <taxon>Neisseriaceae</taxon>
        <taxon>Neisseria</taxon>
    </lineage>
</organism>
<feature type="transmembrane region" description="Helical" evidence="8">
    <location>
        <begin position="169"/>
        <end position="186"/>
    </location>
</feature>
<dbReference type="RefSeq" id="WP_085416845.1">
    <property type="nucleotide sequence ID" value="NZ_CAUJPY010000037.1"/>
</dbReference>
<evidence type="ECO:0000256" key="1">
    <source>
        <dbReference type="ARBA" id="ARBA00004651"/>
    </source>
</evidence>
<evidence type="ECO:0000313" key="9">
    <source>
        <dbReference type="EMBL" id="VEE99678.1"/>
    </source>
</evidence>
<feature type="transmembrane region" description="Helical" evidence="8">
    <location>
        <begin position="138"/>
        <end position="163"/>
    </location>
</feature>
<dbReference type="GO" id="GO:0005886">
    <property type="term" value="C:plasma membrane"/>
    <property type="evidence" value="ECO:0007669"/>
    <property type="project" value="UniProtKB-SubCell"/>
</dbReference>
<keyword evidence="5 8" id="KW-0812">Transmembrane</keyword>
<keyword evidence="7 8" id="KW-0472">Membrane</keyword>
<keyword evidence="3" id="KW-0813">Transport</keyword>
<keyword evidence="6 8" id="KW-1133">Transmembrane helix</keyword>
<evidence type="ECO:0000256" key="8">
    <source>
        <dbReference type="SAM" id="Phobius"/>
    </source>
</evidence>
<dbReference type="KEGG" id="nci:NCTC10296_00467"/>
<dbReference type="OrthoDB" id="3177005at2"/>
<accession>A0A1X3CW35</accession>
<evidence type="ECO:0000256" key="3">
    <source>
        <dbReference type="ARBA" id="ARBA00022448"/>
    </source>
</evidence>
<dbReference type="AlphaFoldDB" id="A0A1X3CW35"/>
<sequence>MVPPQPSPKSEFIRGMKEVVPVLFGMLPFALILGVQGAEKGMSVLEMPLMTGLNFAGGSEFAAVGLWGDPLPVLLIIGVTFMINTRHILMGAALAPYLRHLPMKRALPALFFMTDESWALGMADALKRKAQGLPAFSLPYYMGTALTLYVMWVLLTALGTAVGPQLGNVEAWGFGMAFPAVFLVLLRGMWKGFKAALPWLVSLIAAAAVYLTVDGAWYVPAGALAGLAAAYLAEESA</sequence>
<feature type="transmembrane region" description="Helical" evidence="8">
    <location>
        <begin position="20"/>
        <end position="37"/>
    </location>
</feature>
<evidence type="ECO:0000313" key="10">
    <source>
        <dbReference type="Proteomes" id="UP000279284"/>
    </source>
</evidence>
<reference evidence="9 10" key="1">
    <citation type="submission" date="2018-12" db="EMBL/GenBank/DDBJ databases">
        <authorList>
            <consortium name="Pathogen Informatics"/>
        </authorList>
    </citation>
    <scope>NUCLEOTIDE SEQUENCE [LARGE SCALE GENOMIC DNA]</scope>
    <source>
        <strain evidence="9 10">NCTC10296</strain>
    </source>
</reference>